<evidence type="ECO:0000256" key="1">
    <source>
        <dbReference type="ARBA" id="ARBA00009477"/>
    </source>
</evidence>
<dbReference type="FunFam" id="2.40.30.170:FF:000010">
    <property type="entry name" value="Efflux RND transporter periplasmic adaptor subunit"/>
    <property type="match status" value="1"/>
</dbReference>
<proteinExistence type="inferred from homology"/>
<evidence type="ECO:0000256" key="3">
    <source>
        <dbReference type="SAM" id="MobiDB-lite"/>
    </source>
</evidence>
<evidence type="ECO:0000313" key="7">
    <source>
        <dbReference type="Proteomes" id="UP000324233"/>
    </source>
</evidence>
<dbReference type="GO" id="GO:0015562">
    <property type="term" value="F:efflux transmembrane transporter activity"/>
    <property type="evidence" value="ECO:0007669"/>
    <property type="project" value="TreeGrafter"/>
</dbReference>
<protein>
    <submittedName>
        <fullName evidence="6">Cobalt-zinc-cadmium resistance protein CzcB</fullName>
    </submittedName>
</protein>
<dbReference type="Pfam" id="PF25973">
    <property type="entry name" value="BSH_CzcB"/>
    <property type="match status" value="1"/>
</dbReference>
<dbReference type="Proteomes" id="UP000324233">
    <property type="component" value="Chromosome"/>
</dbReference>
<dbReference type="PANTHER" id="PTHR30469">
    <property type="entry name" value="MULTIDRUG RESISTANCE PROTEIN MDTA"/>
    <property type="match status" value="1"/>
</dbReference>
<dbReference type="NCBIfam" id="TIGR01730">
    <property type="entry name" value="RND_mfp"/>
    <property type="match status" value="1"/>
</dbReference>
<evidence type="ECO:0000256" key="2">
    <source>
        <dbReference type="SAM" id="Coils"/>
    </source>
</evidence>
<feature type="compositionally biased region" description="Polar residues" evidence="3">
    <location>
        <begin position="22"/>
        <end position="35"/>
    </location>
</feature>
<dbReference type="PANTHER" id="PTHR30469:SF37">
    <property type="entry name" value="RAGD PROTEIN"/>
    <property type="match status" value="1"/>
</dbReference>
<dbReference type="GO" id="GO:1990281">
    <property type="term" value="C:efflux pump complex"/>
    <property type="evidence" value="ECO:0007669"/>
    <property type="project" value="TreeGrafter"/>
</dbReference>
<feature type="domain" description="CusB-like beta-barrel" evidence="4">
    <location>
        <begin position="343"/>
        <end position="412"/>
    </location>
</feature>
<dbReference type="Gene3D" id="1.10.287.620">
    <property type="entry name" value="Helix Hairpins"/>
    <property type="match status" value="1"/>
</dbReference>
<dbReference type="AlphaFoldDB" id="A0A5B9W1M3"/>
<sequence>MTASNPDHLDPYPGAAPVAPPSVTTRPLARSSTMHRASRPRKAGRPLGLATALAAASLAAAGCGHKEESRYTSVSRPQAVQVVQPTRRTIVRVVGQPSFIESYERTSIYPKLTGYIDNWKVDIGDKVKKGELLAKLFVPELEEDLETKKATVGLDKRRVELAEKLVKVAEADVKSAEATLSEAQAIYGKYEAEVERWDTEIKRLKREVDRGVVDPQILLESTNQWKSSVASRQAAKATIEKAQADLLSQQATLAKAQVDVSVAQADLSVAESEAKRIEAWVGYITLSAPFDGIIVTRNANTGDFVQPSTGDPTANMRSPNLAPGGMAAPIYTVDRTDIVRIFVDVPEQDANYVQVGTKATVLVKAYRDEPIPGTVTRTSWALNIKSRTLRAEIDLPNKGSQLLPGMYAYAKVIIERPGALALPASAFVQSGEKTFCWTYKDGKARRAEVRTGVSDGDWYEVTNLMYEGSGSKTEDPWKPVTGSERVILGDLSILADGAEVQIASPEGENVAGPARTKGDGPAATSVAEKDPEGSTPVR</sequence>
<dbReference type="PRINTS" id="PR01490">
    <property type="entry name" value="RTXTOXIND"/>
</dbReference>
<gene>
    <name evidence="6" type="primary">czcB_3</name>
    <name evidence="6" type="ORF">OJF2_30350</name>
</gene>
<dbReference type="KEGG" id="agv:OJF2_30350"/>
<dbReference type="SUPFAM" id="SSF111369">
    <property type="entry name" value="HlyD-like secretion proteins"/>
    <property type="match status" value="2"/>
</dbReference>
<feature type="coiled-coil region" evidence="2">
    <location>
        <begin position="159"/>
        <end position="207"/>
    </location>
</feature>
<evidence type="ECO:0000313" key="6">
    <source>
        <dbReference type="EMBL" id="QEH34496.1"/>
    </source>
</evidence>
<organism evidence="6 7">
    <name type="scientific">Aquisphaera giovannonii</name>
    <dbReference type="NCBI Taxonomy" id="406548"/>
    <lineage>
        <taxon>Bacteria</taxon>
        <taxon>Pseudomonadati</taxon>
        <taxon>Planctomycetota</taxon>
        <taxon>Planctomycetia</taxon>
        <taxon>Isosphaerales</taxon>
        <taxon>Isosphaeraceae</taxon>
        <taxon>Aquisphaera</taxon>
    </lineage>
</organism>
<dbReference type="InterPro" id="IPR058792">
    <property type="entry name" value="Beta-barrel_RND_2"/>
</dbReference>
<reference evidence="6 7" key="1">
    <citation type="submission" date="2019-08" db="EMBL/GenBank/DDBJ databases">
        <title>Deep-cultivation of Planctomycetes and their phenomic and genomic characterization uncovers novel biology.</title>
        <authorList>
            <person name="Wiegand S."/>
            <person name="Jogler M."/>
            <person name="Boedeker C."/>
            <person name="Pinto D."/>
            <person name="Vollmers J."/>
            <person name="Rivas-Marin E."/>
            <person name="Kohn T."/>
            <person name="Peeters S.H."/>
            <person name="Heuer A."/>
            <person name="Rast P."/>
            <person name="Oberbeckmann S."/>
            <person name="Bunk B."/>
            <person name="Jeske O."/>
            <person name="Meyerdierks A."/>
            <person name="Storesund J.E."/>
            <person name="Kallscheuer N."/>
            <person name="Luecker S."/>
            <person name="Lage O.M."/>
            <person name="Pohl T."/>
            <person name="Merkel B.J."/>
            <person name="Hornburger P."/>
            <person name="Mueller R.-W."/>
            <person name="Bruemmer F."/>
            <person name="Labrenz M."/>
            <person name="Spormann A.M."/>
            <person name="Op den Camp H."/>
            <person name="Overmann J."/>
            <person name="Amann R."/>
            <person name="Jetten M.S.M."/>
            <person name="Mascher T."/>
            <person name="Medema M.H."/>
            <person name="Devos D.P."/>
            <person name="Kaster A.-K."/>
            <person name="Ovreas L."/>
            <person name="Rohde M."/>
            <person name="Galperin M.Y."/>
            <person name="Jogler C."/>
        </authorList>
    </citation>
    <scope>NUCLEOTIDE SEQUENCE [LARGE SCALE GENOMIC DNA]</scope>
    <source>
        <strain evidence="6 7">OJF2</strain>
    </source>
</reference>
<dbReference type="InterPro" id="IPR006143">
    <property type="entry name" value="RND_pump_MFP"/>
</dbReference>
<dbReference type="Gene3D" id="2.40.420.20">
    <property type="match status" value="1"/>
</dbReference>
<feature type="domain" description="CzcB-like barrel-sandwich hybrid" evidence="5">
    <location>
        <begin position="107"/>
        <end position="307"/>
    </location>
</feature>
<evidence type="ECO:0000259" key="4">
    <source>
        <dbReference type="Pfam" id="PF25954"/>
    </source>
</evidence>
<dbReference type="InterPro" id="IPR058647">
    <property type="entry name" value="BSH_CzcB-like"/>
</dbReference>
<comment type="similarity">
    <text evidence="1">Belongs to the membrane fusion protein (MFP) (TC 8.A.1) family.</text>
</comment>
<dbReference type="Gene3D" id="2.40.30.170">
    <property type="match status" value="1"/>
</dbReference>
<feature type="coiled-coil region" evidence="2">
    <location>
        <begin position="232"/>
        <end position="259"/>
    </location>
</feature>
<dbReference type="Gene3D" id="2.40.50.100">
    <property type="match status" value="1"/>
</dbReference>
<keyword evidence="2" id="KW-0175">Coiled coil</keyword>
<dbReference type="Pfam" id="PF25954">
    <property type="entry name" value="Beta-barrel_RND_2"/>
    <property type="match status" value="1"/>
</dbReference>
<feature type="region of interest" description="Disordered" evidence="3">
    <location>
        <begin position="504"/>
        <end position="538"/>
    </location>
</feature>
<dbReference type="EMBL" id="CP042997">
    <property type="protein sequence ID" value="QEH34496.1"/>
    <property type="molecule type" value="Genomic_DNA"/>
</dbReference>
<keyword evidence="7" id="KW-1185">Reference proteome</keyword>
<feature type="region of interest" description="Disordered" evidence="3">
    <location>
        <begin position="1"/>
        <end position="45"/>
    </location>
</feature>
<evidence type="ECO:0000259" key="5">
    <source>
        <dbReference type="Pfam" id="PF25973"/>
    </source>
</evidence>
<accession>A0A5B9W1M3</accession>
<name>A0A5B9W1M3_9BACT</name>